<keyword evidence="3" id="KW-0677">Repeat</keyword>
<dbReference type="InterPro" id="IPR050179">
    <property type="entry name" value="Trans_hexapeptide_repeat"/>
</dbReference>
<dbReference type="SUPFAM" id="SSF51161">
    <property type="entry name" value="Trimeric LpxA-like enzymes"/>
    <property type="match status" value="1"/>
</dbReference>
<dbReference type="InterPro" id="IPR018357">
    <property type="entry name" value="Hexapep_transf_CS"/>
</dbReference>
<dbReference type="STRING" id="54398.Ga0074115_12525"/>
<dbReference type="GO" id="GO:0016746">
    <property type="term" value="F:acyltransferase activity"/>
    <property type="evidence" value="ECO:0007669"/>
    <property type="project" value="UniProtKB-KW"/>
</dbReference>
<dbReference type="AlphaFoldDB" id="A0A0T5Z3L5"/>
<name>A0A0T5Z3L5_9GAMM</name>
<gene>
    <name evidence="4" type="ORF">Ga0074115_12525</name>
    <name evidence="5" type="ORF">Ga0076813_10859</name>
</gene>
<evidence type="ECO:0000313" key="5">
    <source>
        <dbReference type="EMBL" id="KRT57093.1"/>
    </source>
</evidence>
<sequence length="261" mass="27886">MAADKYLRQVNGNPAIACVVTTEALAGNVDVAKGLAISPTPEKAFYQLHNRLVSEFQMRPKLEPFVDPSARIHPSAYVDKYVCIGPEVVVEPGAVVLGGTILKRGALVGPNAVIGADGHFYKRYDGHIFRVLHAGGVVLEQNAQVLSGGVVSKALHTDFTVIGLESVVSIKAHVAHGCKIGHRCIIAGNAQVSGYTEMDNDVWIGPSATIGNLLKIGEGASIEVGSVIIENLDAGRRVSGNFAIDHRSNMMDFARKRRRGR</sequence>
<evidence type="ECO:0000313" key="4">
    <source>
        <dbReference type="EMBL" id="KRT55829.1"/>
    </source>
</evidence>
<dbReference type="Proteomes" id="UP000051634">
    <property type="component" value="Unassembled WGS sequence"/>
</dbReference>
<dbReference type="RefSeq" id="WP_158294632.1">
    <property type="nucleotide sequence ID" value="NZ_KQ556871.1"/>
</dbReference>
<evidence type="ECO:0000256" key="1">
    <source>
        <dbReference type="ARBA" id="ARBA00007274"/>
    </source>
</evidence>
<comment type="caution">
    <text evidence="5">The sequence shown here is derived from an EMBL/GenBank/DDBJ whole genome shotgun (WGS) entry which is preliminary data.</text>
</comment>
<keyword evidence="7" id="KW-1185">Reference proteome</keyword>
<dbReference type="EMBL" id="LDXT01000072">
    <property type="protein sequence ID" value="KRT55829.1"/>
    <property type="molecule type" value="Genomic_DNA"/>
</dbReference>
<dbReference type="Gene3D" id="2.160.10.10">
    <property type="entry name" value="Hexapeptide repeat proteins"/>
    <property type="match status" value="1"/>
</dbReference>
<dbReference type="PROSITE" id="PS00101">
    <property type="entry name" value="HEXAPEP_TRANSFERASES"/>
    <property type="match status" value="1"/>
</dbReference>
<evidence type="ECO:0000313" key="6">
    <source>
        <dbReference type="Proteomes" id="UP000051276"/>
    </source>
</evidence>
<dbReference type="Proteomes" id="UP000051276">
    <property type="component" value="Unassembled WGS sequence"/>
</dbReference>
<dbReference type="EMBL" id="LMXI01000609">
    <property type="protein sequence ID" value="KRT57093.1"/>
    <property type="molecule type" value="Genomic_DNA"/>
</dbReference>
<keyword evidence="2 5" id="KW-0808">Transferase</keyword>
<reference evidence="6 7" key="1">
    <citation type="submission" date="2015-11" db="EMBL/GenBank/DDBJ databases">
        <title>The genome of Candidatus Endoriftia persephone in Ridgeia piscesae and population structure of the North Eastern Pacific vestimentiferan symbionts.</title>
        <authorList>
            <person name="Perez M."/>
            <person name="Juniper K.S."/>
        </authorList>
    </citation>
    <scope>NUCLEOTIDE SEQUENCE [LARGE SCALE GENOMIC DNA]</scope>
    <source>
        <strain evidence="5">Ind10</strain>
        <strain evidence="4">Ind11</strain>
    </source>
</reference>
<evidence type="ECO:0000256" key="2">
    <source>
        <dbReference type="ARBA" id="ARBA00022679"/>
    </source>
</evidence>
<organism evidence="5 6">
    <name type="scientific">endosymbiont of Ridgeia piscesae</name>
    <dbReference type="NCBI Taxonomy" id="54398"/>
    <lineage>
        <taxon>Bacteria</taxon>
        <taxon>Pseudomonadati</taxon>
        <taxon>Pseudomonadota</taxon>
        <taxon>Gammaproteobacteria</taxon>
        <taxon>sulfur-oxidizing symbionts</taxon>
    </lineage>
</organism>
<dbReference type="InterPro" id="IPR011004">
    <property type="entry name" value="Trimer_LpxA-like_sf"/>
</dbReference>
<accession>A0A0T5Z3L5</accession>
<dbReference type="PANTHER" id="PTHR43300">
    <property type="entry name" value="ACETYLTRANSFERASE"/>
    <property type="match status" value="1"/>
</dbReference>
<evidence type="ECO:0000256" key="3">
    <source>
        <dbReference type="ARBA" id="ARBA00022737"/>
    </source>
</evidence>
<keyword evidence="5" id="KW-0012">Acyltransferase</keyword>
<comment type="similarity">
    <text evidence="1">Belongs to the transferase hexapeptide repeat family.</text>
</comment>
<proteinExistence type="inferred from homology"/>
<protein>
    <submittedName>
        <fullName evidence="5">UDP-3-O-[3-hydroxymyristoyl] glucosamine N-acyltransferase</fullName>
    </submittedName>
</protein>
<evidence type="ECO:0000313" key="7">
    <source>
        <dbReference type="Proteomes" id="UP000051634"/>
    </source>
</evidence>